<evidence type="ECO:0000256" key="2">
    <source>
        <dbReference type="ARBA" id="ARBA00023125"/>
    </source>
</evidence>
<evidence type="ECO:0000313" key="7">
    <source>
        <dbReference type="EMBL" id="MFC3569545.1"/>
    </source>
</evidence>
<dbReference type="Gene3D" id="2.60.120.10">
    <property type="entry name" value="Jelly Rolls"/>
    <property type="match status" value="1"/>
</dbReference>
<evidence type="ECO:0000256" key="1">
    <source>
        <dbReference type="ARBA" id="ARBA00023015"/>
    </source>
</evidence>
<keyword evidence="2" id="KW-0238">DNA-binding</keyword>
<accession>A0ABV7S240</accession>
<dbReference type="PROSITE" id="PS51063">
    <property type="entry name" value="HTH_CRP_2"/>
    <property type="match status" value="1"/>
</dbReference>
<evidence type="ECO:0000256" key="4">
    <source>
        <dbReference type="SAM" id="MobiDB-lite"/>
    </source>
</evidence>
<dbReference type="InterPro" id="IPR050397">
    <property type="entry name" value="Env_Response_Regulators"/>
</dbReference>
<dbReference type="PANTHER" id="PTHR24567">
    <property type="entry name" value="CRP FAMILY TRANSCRIPTIONAL REGULATORY PROTEIN"/>
    <property type="match status" value="1"/>
</dbReference>
<dbReference type="SMART" id="SM00100">
    <property type="entry name" value="cNMP"/>
    <property type="match status" value="1"/>
</dbReference>
<dbReference type="InterPro" id="IPR036388">
    <property type="entry name" value="WH-like_DNA-bd_sf"/>
</dbReference>
<dbReference type="Proteomes" id="UP001595596">
    <property type="component" value="Unassembled WGS sequence"/>
</dbReference>
<dbReference type="SUPFAM" id="SSF46785">
    <property type="entry name" value="Winged helix' DNA-binding domain"/>
    <property type="match status" value="1"/>
</dbReference>
<feature type="domain" description="HTH crp-type" evidence="6">
    <location>
        <begin position="172"/>
        <end position="237"/>
    </location>
</feature>
<comment type="caution">
    <text evidence="7">The sequence shown here is derived from an EMBL/GenBank/DDBJ whole genome shotgun (WGS) entry which is preliminary data.</text>
</comment>
<organism evidence="7 8">
    <name type="scientific">Paracoccus simplex</name>
    <dbReference type="NCBI Taxonomy" id="2086346"/>
    <lineage>
        <taxon>Bacteria</taxon>
        <taxon>Pseudomonadati</taxon>
        <taxon>Pseudomonadota</taxon>
        <taxon>Alphaproteobacteria</taxon>
        <taxon>Rhodobacterales</taxon>
        <taxon>Paracoccaceae</taxon>
        <taxon>Paracoccus</taxon>
    </lineage>
</organism>
<gene>
    <name evidence="7" type="ORF">ACFOMP_08790</name>
</gene>
<dbReference type="InterPro" id="IPR000595">
    <property type="entry name" value="cNMP-bd_dom"/>
</dbReference>
<proteinExistence type="predicted"/>
<dbReference type="InterPro" id="IPR012318">
    <property type="entry name" value="HTH_CRP"/>
</dbReference>
<dbReference type="Pfam" id="PF00027">
    <property type="entry name" value="cNMP_binding"/>
    <property type="match status" value="1"/>
</dbReference>
<dbReference type="CDD" id="cd00038">
    <property type="entry name" value="CAP_ED"/>
    <property type="match status" value="1"/>
</dbReference>
<dbReference type="PANTHER" id="PTHR24567:SF74">
    <property type="entry name" value="HTH-TYPE TRANSCRIPTIONAL REGULATOR ARCR"/>
    <property type="match status" value="1"/>
</dbReference>
<evidence type="ECO:0000256" key="3">
    <source>
        <dbReference type="ARBA" id="ARBA00023163"/>
    </source>
</evidence>
<keyword evidence="8" id="KW-1185">Reference proteome</keyword>
<dbReference type="Gene3D" id="1.10.10.10">
    <property type="entry name" value="Winged helix-like DNA-binding domain superfamily/Winged helix DNA-binding domain"/>
    <property type="match status" value="1"/>
</dbReference>
<keyword evidence="1" id="KW-0805">Transcription regulation</keyword>
<dbReference type="SMART" id="SM00419">
    <property type="entry name" value="HTH_CRP"/>
    <property type="match status" value="1"/>
</dbReference>
<dbReference type="SUPFAM" id="SSF51206">
    <property type="entry name" value="cAMP-binding domain-like"/>
    <property type="match status" value="1"/>
</dbReference>
<dbReference type="Pfam" id="PF13545">
    <property type="entry name" value="HTH_Crp_2"/>
    <property type="match status" value="1"/>
</dbReference>
<dbReference type="InterPro" id="IPR036390">
    <property type="entry name" value="WH_DNA-bd_sf"/>
</dbReference>
<dbReference type="InterPro" id="IPR014710">
    <property type="entry name" value="RmlC-like_jellyroll"/>
</dbReference>
<feature type="region of interest" description="Disordered" evidence="4">
    <location>
        <begin position="1"/>
        <end position="30"/>
    </location>
</feature>
<feature type="domain" description="Cyclic nucleotide-binding" evidence="5">
    <location>
        <begin position="39"/>
        <end position="131"/>
    </location>
</feature>
<evidence type="ECO:0000259" key="5">
    <source>
        <dbReference type="PROSITE" id="PS50042"/>
    </source>
</evidence>
<evidence type="ECO:0000313" key="8">
    <source>
        <dbReference type="Proteomes" id="UP001595596"/>
    </source>
</evidence>
<dbReference type="PROSITE" id="PS50042">
    <property type="entry name" value="CNMP_BINDING_3"/>
    <property type="match status" value="1"/>
</dbReference>
<name>A0ABV7S240_9RHOB</name>
<reference evidence="8" key="1">
    <citation type="journal article" date="2019" name="Int. J. Syst. Evol. Microbiol.">
        <title>The Global Catalogue of Microorganisms (GCM) 10K type strain sequencing project: providing services to taxonomists for standard genome sequencing and annotation.</title>
        <authorList>
            <consortium name="The Broad Institute Genomics Platform"/>
            <consortium name="The Broad Institute Genome Sequencing Center for Infectious Disease"/>
            <person name="Wu L."/>
            <person name="Ma J."/>
        </authorList>
    </citation>
    <scope>NUCLEOTIDE SEQUENCE [LARGE SCALE GENOMIC DNA]</scope>
    <source>
        <strain evidence="8">VKM B-3226</strain>
    </source>
</reference>
<keyword evidence="3" id="KW-0804">Transcription</keyword>
<dbReference type="InterPro" id="IPR018490">
    <property type="entry name" value="cNMP-bd_dom_sf"/>
</dbReference>
<sequence length="246" mass="27209">MTNDSPIRRSPQPGPVRKAPGLPPWFQQPGRWESLSPDLIEGLGVEARLAFYAECTPRVFPTPTEILSQDEETDVAYLIIEGQIEVSFIDVDGNTVIAHVAGPGEVMGEIELLSGKTCAASCRTLPNTRLLCFTAPLLMRHVPLAVLLRNFAGILHGRLVRDNRLQAIAQFYSAEGRICMHLLRMTTTERPEVQVSQSQLALLAGCSRQTVNRTLAELRAEGIIEQRRGLIRVRDPGRLSARRLAP</sequence>
<dbReference type="EMBL" id="JBHRXE010000019">
    <property type="protein sequence ID" value="MFC3569545.1"/>
    <property type="molecule type" value="Genomic_DNA"/>
</dbReference>
<dbReference type="RefSeq" id="WP_379029595.1">
    <property type="nucleotide sequence ID" value="NZ_JBHRXE010000019.1"/>
</dbReference>
<evidence type="ECO:0000259" key="6">
    <source>
        <dbReference type="PROSITE" id="PS51063"/>
    </source>
</evidence>
<protein>
    <submittedName>
        <fullName evidence="7">Crp/Fnr family transcriptional regulator</fullName>
    </submittedName>
</protein>